<name>A0AAX3ELU9_PAEUR</name>
<dbReference type="Pfam" id="PF06054">
    <property type="entry name" value="CoiA_nuc"/>
    <property type="match status" value="1"/>
</dbReference>
<feature type="compositionally biased region" description="Low complexity" evidence="1">
    <location>
        <begin position="400"/>
        <end position="411"/>
    </location>
</feature>
<reference evidence="3" key="1">
    <citation type="submission" date="2022-07" db="EMBL/GenBank/DDBJ databases">
        <authorList>
            <person name="Wu T."/>
        </authorList>
    </citation>
    <scope>NUCLEOTIDE SEQUENCE</scope>
    <source>
        <strain evidence="3">SD-1</strain>
    </source>
</reference>
<dbReference type="Proteomes" id="UP001163293">
    <property type="component" value="Chromosome"/>
</dbReference>
<dbReference type="RefSeq" id="WP_182264046.1">
    <property type="nucleotide sequence ID" value="NZ_CP043010.1"/>
</dbReference>
<evidence type="ECO:0000256" key="1">
    <source>
        <dbReference type="SAM" id="MobiDB-lite"/>
    </source>
</evidence>
<proteinExistence type="predicted"/>
<feature type="domain" description="Competence protein CoiA nuclease-like" evidence="2">
    <location>
        <begin position="70"/>
        <end position="157"/>
    </location>
</feature>
<feature type="region of interest" description="Disordered" evidence="1">
    <location>
        <begin position="384"/>
        <end position="425"/>
    </location>
</feature>
<protein>
    <submittedName>
        <fullName evidence="3">Competence protein CoiA family protein</fullName>
    </submittedName>
</protein>
<dbReference type="AlphaFoldDB" id="A0AAX3ELU9"/>
<organism evidence="3 4">
    <name type="scientific">Paenarthrobacter ureafaciens</name>
    <dbReference type="NCBI Taxonomy" id="37931"/>
    <lineage>
        <taxon>Bacteria</taxon>
        <taxon>Bacillati</taxon>
        <taxon>Actinomycetota</taxon>
        <taxon>Actinomycetes</taxon>
        <taxon>Micrococcales</taxon>
        <taxon>Micrococcaceae</taxon>
        <taxon>Paenarthrobacter</taxon>
    </lineage>
</organism>
<evidence type="ECO:0000259" key="2">
    <source>
        <dbReference type="Pfam" id="PF06054"/>
    </source>
</evidence>
<evidence type="ECO:0000313" key="4">
    <source>
        <dbReference type="Proteomes" id="UP001163293"/>
    </source>
</evidence>
<dbReference type="InterPro" id="IPR010330">
    <property type="entry name" value="CoiA_nuc"/>
</dbReference>
<accession>A0AAX3ELU9</accession>
<keyword evidence="4" id="KW-1185">Reference proteome</keyword>
<sequence>MLLTALLDGHRVEATTYSAESWRELQNSEDRKRMVMPVCGIRATAKTRGTSTKYFAHYRKTECKVEHGGESPQHLAMKEALKLCIDRIPGWHAIVEHPHPSREWIIDVLAESDDRTRRIAFEVQLSSQSPENYFARSQRYFDGGAFPVWLIPRQLEHNQTIVPVAVTGFGKTSTVPDDASDLLGLPARQNLVHADDNLGAFVEALLRRGPSWKHGSPQAQADARKAAAEADAAAAEAERRKQGAIEQAIEVMNDRSASPEAAFGPHVVRTQTDTYVWGSLTCCWNCEGPMLVWDARVWAWGGATPGLQVKPEVGPKRFENHPEVHRAVDNWIKAARPDVPKAAIKPRRTKASGRLYSAFVCPSCDTTMGQIFISQIRPEKWSILSSPGGKSKAPAPVSMPATTPNRTTAPVPATPPPTRAAISSGPAQPLRCRLHGTPQDWCDWCQKRPNPKLGRRYPVE</sequence>
<evidence type="ECO:0000313" key="3">
    <source>
        <dbReference type="EMBL" id="UYV98477.1"/>
    </source>
</evidence>
<dbReference type="EMBL" id="CP101185">
    <property type="protein sequence ID" value="UYV98477.1"/>
    <property type="molecule type" value="Genomic_DNA"/>
</dbReference>
<gene>
    <name evidence="3" type="ORF">NL394_04405</name>
</gene>
<feature type="region of interest" description="Disordered" evidence="1">
    <location>
        <begin position="211"/>
        <end position="241"/>
    </location>
</feature>